<reference evidence="1" key="1">
    <citation type="submission" date="2020-02" db="EMBL/GenBank/DDBJ databases">
        <authorList>
            <person name="Meier V. D."/>
        </authorList>
    </citation>
    <scope>NUCLEOTIDE SEQUENCE</scope>
    <source>
        <strain evidence="1">AVDCRST_MAG69</strain>
    </source>
</reference>
<evidence type="ECO:0008006" key="2">
    <source>
        <dbReference type="Google" id="ProtNLM"/>
    </source>
</evidence>
<sequence length="119" mass="13363">MDDLELLRMRDEVLPALYWMNAEGLTSAPSSMELARFLAISQEALDPWLGEFVARGWLEAGEGRFRLTAAGEELGKRAFAEDFSDMTGSTHGECDESCWCHSSPDEARRCLEERVGHVH</sequence>
<proteinExistence type="predicted"/>
<dbReference type="AlphaFoldDB" id="A0A6J4RNM0"/>
<name>A0A6J4RNM0_9ACTN</name>
<organism evidence="1">
    <name type="scientific">uncultured Solirubrobacteraceae bacterium</name>
    <dbReference type="NCBI Taxonomy" id="1162706"/>
    <lineage>
        <taxon>Bacteria</taxon>
        <taxon>Bacillati</taxon>
        <taxon>Actinomycetota</taxon>
        <taxon>Thermoleophilia</taxon>
        <taxon>Solirubrobacterales</taxon>
        <taxon>Solirubrobacteraceae</taxon>
        <taxon>environmental samples</taxon>
    </lineage>
</organism>
<gene>
    <name evidence="1" type="ORF">AVDCRST_MAG69-80</name>
</gene>
<dbReference type="EMBL" id="CADCVP010000011">
    <property type="protein sequence ID" value="CAA9470999.1"/>
    <property type="molecule type" value="Genomic_DNA"/>
</dbReference>
<protein>
    <recommendedName>
        <fullName evidence="2">HTH marR-type domain-containing protein</fullName>
    </recommendedName>
</protein>
<accession>A0A6J4RNM0</accession>
<evidence type="ECO:0000313" key="1">
    <source>
        <dbReference type="EMBL" id="CAA9470999.1"/>
    </source>
</evidence>